<dbReference type="AlphaFoldDB" id="A0A554VFR2"/>
<protein>
    <recommendedName>
        <fullName evidence="1">SnoaL-like domain-containing protein</fullName>
    </recommendedName>
</protein>
<feature type="domain" description="SnoaL-like" evidence="1">
    <location>
        <begin position="35"/>
        <end position="132"/>
    </location>
</feature>
<dbReference type="SUPFAM" id="SSF54427">
    <property type="entry name" value="NTF2-like"/>
    <property type="match status" value="1"/>
</dbReference>
<proteinExistence type="predicted"/>
<dbReference type="RefSeq" id="WP_143917775.1">
    <property type="nucleotide sequence ID" value="NZ_CANMIK010000053.1"/>
</dbReference>
<dbReference type="OrthoDB" id="1443806at2"/>
<dbReference type="InterPro" id="IPR032710">
    <property type="entry name" value="NTF2-like_dom_sf"/>
</dbReference>
<accession>A0A554VFR2</accession>
<sequence>MKNINFFGVLVLISCLGCTPKNNQLSDGEQSRVIKKMIEAVNDKNAEKYVNNFAEDVQVYVDGKQKIIGKKVLQENRAKHFKRYPKVSSKIEYLLEIDNKVIMHDKVWLDDVEGEGQDIVEIFTFKNGQVYRVDVVQPNDLFEK</sequence>
<organism evidence="2 3">
    <name type="scientific">Aquimarina algiphila</name>
    <dbReference type="NCBI Taxonomy" id="2047982"/>
    <lineage>
        <taxon>Bacteria</taxon>
        <taxon>Pseudomonadati</taxon>
        <taxon>Bacteroidota</taxon>
        <taxon>Flavobacteriia</taxon>
        <taxon>Flavobacteriales</taxon>
        <taxon>Flavobacteriaceae</taxon>
        <taxon>Aquimarina</taxon>
    </lineage>
</organism>
<dbReference type="Pfam" id="PF12680">
    <property type="entry name" value="SnoaL_2"/>
    <property type="match status" value="1"/>
</dbReference>
<reference evidence="2 3" key="1">
    <citation type="submission" date="2019-07" db="EMBL/GenBank/DDBJ databases">
        <title>The draft genome sequence of Aquimarina algiphila M91.</title>
        <authorList>
            <person name="Meng X."/>
        </authorList>
    </citation>
    <scope>NUCLEOTIDE SEQUENCE [LARGE SCALE GENOMIC DNA]</scope>
    <source>
        <strain evidence="2 3">M91</strain>
    </source>
</reference>
<dbReference type="Proteomes" id="UP000318833">
    <property type="component" value="Unassembled WGS sequence"/>
</dbReference>
<name>A0A554VFR2_9FLAO</name>
<comment type="caution">
    <text evidence="2">The sequence shown here is derived from an EMBL/GenBank/DDBJ whole genome shotgun (WGS) entry which is preliminary data.</text>
</comment>
<dbReference type="PROSITE" id="PS51257">
    <property type="entry name" value="PROKAR_LIPOPROTEIN"/>
    <property type="match status" value="1"/>
</dbReference>
<gene>
    <name evidence="2" type="ORF">FOF46_20810</name>
</gene>
<keyword evidence="3" id="KW-1185">Reference proteome</keyword>
<evidence type="ECO:0000313" key="2">
    <source>
        <dbReference type="EMBL" id="TSE06093.1"/>
    </source>
</evidence>
<dbReference type="Gene3D" id="3.10.450.50">
    <property type="match status" value="1"/>
</dbReference>
<evidence type="ECO:0000259" key="1">
    <source>
        <dbReference type="Pfam" id="PF12680"/>
    </source>
</evidence>
<dbReference type="EMBL" id="VLNR01000050">
    <property type="protein sequence ID" value="TSE06093.1"/>
    <property type="molecule type" value="Genomic_DNA"/>
</dbReference>
<evidence type="ECO:0000313" key="3">
    <source>
        <dbReference type="Proteomes" id="UP000318833"/>
    </source>
</evidence>
<dbReference type="InterPro" id="IPR037401">
    <property type="entry name" value="SnoaL-like"/>
</dbReference>